<dbReference type="SUPFAM" id="SSF57850">
    <property type="entry name" value="RING/U-box"/>
    <property type="match status" value="1"/>
</dbReference>
<feature type="compositionally biased region" description="Polar residues" evidence="7">
    <location>
        <begin position="1369"/>
        <end position="1379"/>
    </location>
</feature>
<keyword evidence="5" id="KW-0539">Nucleus</keyword>
<dbReference type="Proteomes" id="UP001634394">
    <property type="component" value="Unassembled WGS sequence"/>
</dbReference>
<reference evidence="10 11" key="1">
    <citation type="submission" date="2024-11" db="EMBL/GenBank/DDBJ databases">
        <title>Chromosome-level genome assembly of the freshwater bivalve Anodonta woodiana.</title>
        <authorList>
            <person name="Chen X."/>
        </authorList>
    </citation>
    <scope>NUCLEOTIDE SEQUENCE [LARGE SCALE GENOMIC DNA]</scope>
    <source>
        <strain evidence="10">MN2024</strain>
        <tissue evidence="10">Gills</tissue>
    </source>
</reference>
<keyword evidence="3 6" id="KW-0863">Zinc-finger</keyword>
<keyword evidence="2" id="KW-0479">Metal-binding</keyword>
<feature type="compositionally biased region" description="Basic and acidic residues" evidence="7">
    <location>
        <begin position="1120"/>
        <end position="1132"/>
    </location>
</feature>
<feature type="compositionally biased region" description="Basic residues" evidence="7">
    <location>
        <begin position="660"/>
        <end position="746"/>
    </location>
</feature>
<feature type="compositionally biased region" description="Pro residues" evidence="7">
    <location>
        <begin position="454"/>
        <end position="489"/>
    </location>
</feature>
<feature type="compositionally biased region" description="Polar residues" evidence="7">
    <location>
        <begin position="982"/>
        <end position="996"/>
    </location>
</feature>
<feature type="compositionally biased region" description="Polar residues" evidence="7">
    <location>
        <begin position="1228"/>
        <end position="1247"/>
    </location>
</feature>
<feature type="compositionally biased region" description="Low complexity" evidence="7">
    <location>
        <begin position="1557"/>
        <end position="1569"/>
    </location>
</feature>
<feature type="compositionally biased region" description="Basic residues" evidence="7">
    <location>
        <begin position="755"/>
        <end position="782"/>
    </location>
</feature>
<dbReference type="EMBL" id="JBJQND010000005">
    <property type="protein sequence ID" value="KAL3876932.1"/>
    <property type="molecule type" value="Genomic_DNA"/>
</dbReference>
<dbReference type="InterPro" id="IPR033489">
    <property type="entry name" value="RBBP6"/>
</dbReference>
<feature type="region of interest" description="Disordered" evidence="7">
    <location>
        <begin position="1025"/>
        <end position="1627"/>
    </location>
</feature>
<evidence type="ECO:0000256" key="1">
    <source>
        <dbReference type="ARBA" id="ARBA00004123"/>
    </source>
</evidence>
<feature type="compositionally biased region" description="Low complexity" evidence="7">
    <location>
        <begin position="647"/>
        <end position="659"/>
    </location>
</feature>
<evidence type="ECO:0000256" key="7">
    <source>
        <dbReference type="SAM" id="MobiDB-lite"/>
    </source>
</evidence>
<feature type="compositionally biased region" description="Basic and acidic residues" evidence="7">
    <location>
        <begin position="444"/>
        <end position="453"/>
    </location>
</feature>
<feature type="compositionally biased region" description="Polar residues" evidence="7">
    <location>
        <begin position="1412"/>
        <end position="1421"/>
    </location>
</feature>
<feature type="compositionally biased region" description="Basic residues" evidence="7">
    <location>
        <begin position="1583"/>
        <end position="1608"/>
    </location>
</feature>
<evidence type="ECO:0000259" key="8">
    <source>
        <dbReference type="PROSITE" id="PS50089"/>
    </source>
</evidence>
<feature type="compositionally biased region" description="Basic and acidic residues" evidence="7">
    <location>
        <begin position="1356"/>
        <end position="1368"/>
    </location>
</feature>
<feature type="compositionally biased region" description="Basic and acidic residues" evidence="7">
    <location>
        <begin position="1430"/>
        <end position="1443"/>
    </location>
</feature>
<feature type="domain" description="RING-type" evidence="8">
    <location>
        <begin position="258"/>
        <end position="298"/>
    </location>
</feature>
<dbReference type="PANTHER" id="PTHR15439:SF0">
    <property type="entry name" value="CELL DIVISION CYCLE AND APOPTOSIS REGULATOR PROTEIN 1-RELATED"/>
    <property type="match status" value="1"/>
</dbReference>
<name>A0ABD3WSH5_SINWO</name>
<feature type="compositionally biased region" description="Pro residues" evidence="7">
    <location>
        <begin position="389"/>
        <end position="403"/>
    </location>
</feature>
<keyword evidence="11" id="KW-1185">Reference proteome</keyword>
<feature type="compositionally biased region" description="Low complexity" evidence="7">
    <location>
        <begin position="863"/>
        <end position="892"/>
    </location>
</feature>
<evidence type="ECO:0000256" key="2">
    <source>
        <dbReference type="ARBA" id="ARBA00022723"/>
    </source>
</evidence>
<feature type="compositionally biased region" description="Basic and acidic residues" evidence="7">
    <location>
        <begin position="1142"/>
        <end position="1159"/>
    </location>
</feature>
<dbReference type="InterPro" id="IPR001841">
    <property type="entry name" value="Znf_RING"/>
</dbReference>
<organism evidence="10 11">
    <name type="scientific">Sinanodonta woodiana</name>
    <name type="common">Chinese pond mussel</name>
    <name type="synonym">Anodonta woodiana</name>
    <dbReference type="NCBI Taxonomy" id="1069815"/>
    <lineage>
        <taxon>Eukaryota</taxon>
        <taxon>Metazoa</taxon>
        <taxon>Spiralia</taxon>
        <taxon>Lophotrochozoa</taxon>
        <taxon>Mollusca</taxon>
        <taxon>Bivalvia</taxon>
        <taxon>Autobranchia</taxon>
        <taxon>Heteroconchia</taxon>
        <taxon>Palaeoheterodonta</taxon>
        <taxon>Unionida</taxon>
        <taxon>Unionoidea</taxon>
        <taxon>Unionidae</taxon>
        <taxon>Unioninae</taxon>
        <taxon>Sinanodonta</taxon>
    </lineage>
</organism>
<dbReference type="PROSITE" id="PS51282">
    <property type="entry name" value="DWNN"/>
    <property type="match status" value="1"/>
</dbReference>
<comment type="subcellular location">
    <subcellularLocation>
        <location evidence="1">Nucleus</location>
    </subcellularLocation>
</comment>
<feature type="compositionally biased region" description="Polar residues" evidence="7">
    <location>
        <begin position="1318"/>
        <end position="1330"/>
    </location>
</feature>
<dbReference type="GO" id="GO:0005634">
    <property type="term" value="C:nucleus"/>
    <property type="evidence" value="ECO:0007669"/>
    <property type="project" value="UniProtKB-SubCell"/>
</dbReference>
<feature type="compositionally biased region" description="Basic and acidic residues" evidence="7">
    <location>
        <begin position="1171"/>
        <end position="1190"/>
    </location>
</feature>
<dbReference type="GO" id="GO:0008270">
    <property type="term" value="F:zinc ion binding"/>
    <property type="evidence" value="ECO:0007669"/>
    <property type="project" value="UniProtKB-KW"/>
</dbReference>
<keyword evidence="4" id="KW-0862">Zinc</keyword>
<evidence type="ECO:0000313" key="11">
    <source>
        <dbReference type="Proteomes" id="UP001634394"/>
    </source>
</evidence>
<feature type="compositionally biased region" description="Basic and acidic residues" evidence="7">
    <location>
        <begin position="1456"/>
        <end position="1493"/>
    </location>
</feature>
<feature type="compositionally biased region" description="Pro residues" evidence="7">
    <location>
        <begin position="1056"/>
        <end position="1066"/>
    </location>
</feature>
<evidence type="ECO:0000256" key="5">
    <source>
        <dbReference type="ARBA" id="ARBA00023242"/>
    </source>
</evidence>
<feature type="compositionally biased region" description="Basic residues" evidence="7">
    <location>
        <begin position="893"/>
        <end position="917"/>
    </location>
</feature>
<accession>A0ABD3WSH5</accession>
<feature type="region of interest" description="Disordered" evidence="7">
    <location>
        <begin position="368"/>
        <end position="490"/>
    </location>
</feature>
<dbReference type="PANTHER" id="PTHR15439">
    <property type="entry name" value="RETINOBLASTOMA-BINDING PROTEIN 6"/>
    <property type="match status" value="1"/>
</dbReference>
<proteinExistence type="predicted"/>
<dbReference type="SMART" id="SM01180">
    <property type="entry name" value="DWNN"/>
    <property type="match status" value="1"/>
</dbReference>
<feature type="compositionally biased region" description="Basic and acidic residues" evidence="7">
    <location>
        <begin position="846"/>
        <end position="861"/>
    </location>
</feature>
<dbReference type="InterPro" id="IPR014891">
    <property type="entry name" value="DWNN_domain"/>
</dbReference>
<feature type="compositionally biased region" description="Basic and acidic residues" evidence="7">
    <location>
        <begin position="1199"/>
        <end position="1227"/>
    </location>
</feature>
<feature type="compositionally biased region" description="Basic residues" evidence="7">
    <location>
        <begin position="586"/>
        <end position="646"/>
    </location>
</feature>
<feature type="domain" description="DWNN" evidence="9">
    <location>
        <begin position="4"/>
        <end position="76"/>
    </location>
</feature>
<dbReference type="Gene3D" id="4.10.60.10">
    <property type="entry name" value="Zinc finger, CCHC-type"/>
    <property type="match status" value="1"/>
</dbReference>
<feature type="compositionally biased region" description="Basic and acidic residues" evidence="7">
    <location>
        <begin position="1076"/>
        <end position="1106"/>
    </location>
</feature>
<dbReference type="Gene3D" id="3.30.40.10">
    <property type="entry name" value="Zinc/RING finger domain, C3HC4 (zinc finger)"/>
    <property type="match status" value="1"/>
</dbReference>
<feature type="compositionally biased region" description="Basic and acidic residues" evidence="7">
    <location>
        <begin position="1504"/>
        <end position="1550"/>
    </location>
</feature>
<evidence type="ECO:0000256" key="6">
    <source>
        <dbReference type="PROSITE-ProRule" id="PRU00175"/>
    </source>
</evidence>
<feature type="compositionally biased region" description="Low complexity" evidence="7">
    <location>
        <begin position="801"/>
        <end position="822"/>
    </location>
</feature>
<feature type="compositionally biased region" description="Polar residues" evidence="7">
    <location>
        <begin position="1445"/>
        <end position="1455"/>
    </location>
</feature>
<dbReference type="CDD" id="cd16620">
    <property type="entry name" value="vRING-HC-C4C4_RBBP6"/>
    <property type="match status" value="1"/>
</dbReference>
<gene>
    <name evidence="10" type="ORF">ACJMK2_034712</name>
</gene>
<dbReference type="InterPro" id="IPR013083">
    <property type="entry name" value="Znf_RING/FYVE/PHD"/>
</dbReference>
<evidence type="ECO:0008006" key="12">
    <source>
        <dbReference type="Google" id="ProtNLM"/>
    </source>
</evidence>
<dbReference type="Gene3D" id="3.10.20.90">
    <property type="entry name" value="Phosphatidylinositol 3-kinase Catalytic Subunit, Chain A, domain 1"/>
    <property type="match status" value="1"/>
</dbReference>
<protein>
    <recommendedName>
        <fullName evidence="12">E3 ubiquitin-protein ligase RBBP6</fullName>
    </recommendedName>
</protein>
<feature type="region of interest" description="Disordered" evidence="7">
    <location>
        <begin position="578"/>
        <end position="1011"/>
    </location>
</feature>
<feature type="compositionally biased region" description="Low complexity" evidence="7">
    <location>
        <begin position="1161"/>
        <end position="1170"/>
    </location>
</feature>
<feature type="compositionally biased region" description="Basic residues" evidence="7">
    <location>
        <begin position="924"/>
        <end position="960"/>
    </location>
</feature>
<evidence type="ECO:0000313" key="10">
    <source>
        <dbReference type="EMBL" id="KAL3876932.1"/>
    </source>
</evidence>
<dbReference type="PROSITE" id="PS50089">
    <property type="entry name" value="ZF_RING_2"/>
    <property type="match status" value="1"/>
</dbReference>
<comment type="caution">
    <text evidence="10">The sequence shown here is derived from an EMBL/GenBank/DDBJ whole genome shotgun (WGS) entry which is preliminary data.</text>
</comment>
<feature type="compositionally biased region" description="Basic and acidic residues" evidence="7">
    <location>
        <begin position="1609"/>
        <end position="1620"/>
    </location>
</feature>
<feature type="compositionally biased region" description="Basic and acidic residues" evidence="7">
    <location>
        <begin position="1572"/>
        <end position="1582"/>
    </location>
</feature>
<dbReference type="Pfam" id="PF08783">
    <property type="entry name" value="DWNN"/>
    <property type="match status" value="1"/>
</dbReference>
<sequence>MSVIHFKFKNSLDYDSITFDGLHLSLKDLKKFILQKKRLKSEDVDLQVINAQTREEYKDSEQLIPRNTSVVIARVPVNLGNTREPAVSRDKVWEAFRMSTQAAIEVYDNVSHEKHHELEHGHPISEMARIKEMMRQSTSDFDPSKYDKKYPSGPVSATYVCFKCGQIGQHHIYMCPFKGDTTTQENRMKRSTGIPQSFMIKVDDPNMPGAYKTNTGYAVPAIDAVAYAQGKKERPPFLPNETREEQEPAMPIPNDYKCLICSNVMTDAAVIPCCGNSYCDECIRNALLETEEHICPTCGENEISPDRLIPNRFLRTAISNFYNETGTIVKTTHVSAPSVIHAQHNGPNLQQAGAALRAQSRPPITHVPYITAPRPPAAPVVANSLPRLQMPPPSSQGPSPPQQQTPNTPTQDEVAPLVPQTTVTDEELAKGMTIKTAVGFRRQMRPDLQDLPKPRGPPPHGRPLPPRPPMRPPGLPPPRFPPPNMPPPGVMLSMPPRIIPPQVMPGPPPSVMLGPLPPVLLPPPPGPIPVFPPPPGPFPPPGVYAEKPLTREEFYRTKKMLKEAKEKKRDLIDDFAKELLDYKRDQTKRKSLSRSRSRSRSRSWSRSRSRSRPRFRSRSFSRGRSRSRTPLRRSITPRRSRSRTPRSRSQLSRSPLSRSPRPRRILRSRSHSRSRRSFSRSRSRSFSPRRSRSRSRHRSLSRRRTSVRSRSKSVSRRRSLTSSRRRSWSRSLSRSRSRTPPKRSSRSRSFSPRGRSIKRFSRSRSRSPGRRSFLKRFSRSRSKSPLQKRVSRSPVGKKFSKSPNRPQSSRSPSLGRPSRSGSIKQLSRSPSVRKLSRSPNSKRFSKSPEKTDLPKSPEKKKLSSSPDSKRISPSSSKKRISQSPGKKILSRSPSKKRLSKSPSKKILSRSPSKKRLSRSPSPRRSSKSPSRRRSRSPTRKRSPLPPRKRSLSPRPRRRSRSPPYHDNFRNDWPPYRNPRSPPQQGYQQGRYTQAQLSYGYVQPGDPYYRYDQPVENYHQYCQDYYQRYGFPPPPPPGTVSQYGRVSQYHDVSNPGPYRPNSPPPRGPRTRSPFRVRGPDTRNQDKQRPERRNTDRSSERPKRDNNKKGSNKPQKAAKPGIKKEAKNETDSNKVKQGTSNTKEGVKKEGAIKAPPKDKKPVATKTKPVVVKVVKEKKDKTSSGKEESDTIAKVKKAPMKKVAEVKEAATKSEAEKENEKPASKPKTESAPESTSEVGTTARSDPPSTSEENANRAKKKRKLKPPLPSEVEVSQSDSNSEADKKTKPSLKRPKSELEAAVPSSSKDEDENAIPAKRQKTEPSPSAENQVGSSTDDKIEPELEPLPVPETDQLMLDPPEISKWEKEEERFTDSSPDQKTITAQKAAPEKKALPRSVIESAEKVLSQKPMRPTLASAVSTTSTKPQPAKTGRRVFLDSEGKPEERRISKNSIQITVSSSAEKRTVTGEEDLRNKLIRDRKLSRESREQSKGSSERPHTLSSVATPVQREGRKPEKTQRTLPRKESVIDESKFEPDYDERTSDSEEGNTDKETASSRESGASQSLSPSSDTSPSKKLKLDEESQDKDKKHKHRHSRHKKHKKHKHKHKKRKHKLEKEEKNHEKLKSSVATAR</sequence>
<evidence type="ECO:0000256" key="3">
    <source>
        <dbReference type="ARBA" id="ARBA00022771"/>
    </source>
</evidence>
<evidence type="ECO:0000256" key="4">
    <source>
        <dbReference type="ARBA" id="ARBA00022833"/>
    </source>
</evidence>
<evidence type="ECO:0000259" key="9">
    <source>
        <dbReference type="PROSITE" id="PS51282"/>
    </source>
</evidence>